<protein>
    <submittedName>
        <fullName evidence="1">Uncharacterized protein</fullName>
    </submittedName>
</protein>
<dbReference type="Proteomes" id="UP000745764">
    <property type="component" value="Unassembled WGS sequence"/>
</dbReference>
<accession>A0A9N8KDJ2</accession>
<dbReference type="OrthoDB" id="3938867at2759"/>
<proteinExistence type="predicted"/>
<sequence>MGTRNLTLVYYKGQYRIIQYDALDSKDNRITLINDEERTAYFEELHRQQIEQHSFMPLPGIPSLSRDTGANILDIVAAATKEEPVKIHLWDMEFLTDTISMEWAWVVDLDKKVLEAYTHWERYEVVHEKSRFAEVLGSEKDLPGLIKRFGFDELPKDDRGFFGAFETLLADGPD</sequence>
<reference evidence="1" key="1">
    <citation type="submission" date="2020-06" db="EMBL/GenBank/DDBJ databases">
        <authorList>
            <person name="Onetto C."/>
        </authorList>
    </citation>
    <scope>NUCLEOTIDE SEQUENCE</scope>
</reference>
<gene>
    <name evidence="1" type="ORF">AWRI4620_LOCUS389</name>
</gene>
<dbReference type="AlphaFoldDB" id="A0A9N8KDJ2"/>
<keyword evidence="2" id="KW-1185">Reference proteome</keyword>
<evidence type="ECO:0000313" key="1">
    <source>
        <dbReference type="EMBL" id="CAD0106134.1"/>
    </source>
</evidence>
<comment type="caution">
    <text evidence="1">The sequence shown here is derived from an EMBL/GenBank/DDBJ whole genome shotgun (WGS) entry which is preliminary data.</text>
</comment>
<evidence type="ECO:0000313" key="2">
    <source>
        <dbReference type="Proteomes" id="UP000745764"/>
    </source>
</evidence>
<organism evidence="1 2">
    <name type="scientific">Aureobasidium uvarum</name>
    <dbReference type="NCBI Taxonomy" id="2773716"/>
    <lineage>
        <taxon>Eukaryota</taxon>
        <taxon>Fungi</taxon>
        <taxon>Dikarya</taxon>
        <taxon>Ascomycota</taxon>
        <taxon>Pezizomycotina</taxon>
        <taxon>Dothideomycetes</taxon>
        <taxon>Dothideomycetidae</taxon>
        <taxon>Dothideales</taxon>
        <taxon>Saccotheciaceae</taxon>
        <taxon>Aureobasidium</taxon>
    </lineage>
</organism>
<dbReference type="EMBL" id="CAINUL010000001">
    <property type="protein sequence ID" value="CAD0106134.1"/>
    <property type="molecule type" value="Genomic_DNA"/>
</dbReference>
<name>A0A9N8KDJ2_9PEZI</name>